<sequence length="490" mass="53498">MHAYTRVTDGICEVLSISGMRSYVSSVQQSRHRFILRGPHSRLRALSQGDFILDHCRNLTVMESLRKSPKAAADGQTMAKEEVPSQGPNEETSLLSLPDDDLLSVLEYLSTPDLLSCRAVCHRLRDVALRPELWRRRSFGFGQGDLSTRSLQAAVLRLAPCASRLSMRFEGDSDALGTLAATTRCAAVELMLEVDDDPARLDAAKLAIRNQAALGMLRTLQVYMEVYRTNDGHVFADLLAEAFSTQGLTRLVVVVLAIMEWPVGAGPAPPIPASIKEVALTDVDPRFVHCVLRSHAATLQAVQLWGDCQGVAPLLAAIPGLQRLECPVMEDLPLVAKCASLRSLNLTVKDCKDSAVEAASQATAAAFLRAATHLEELQLRTQRPPRDGAGLGSAGTTRPGVAHPVQRGVLARPGLHSRRQDAPSSRPQHSRILPDDRDLVRARRHARAGRVPRPRQLQPLLPGREKQFVRGGAAVRALRQGLPRRALANW</sequence>
<organism evidence="4">
    <name type="scientific">Thrips palmi</name>
    <name type="common">Melon thrips</name>
    <dbReference type="NCBI Taxonomy" id="161013"/>
    <lineage>
        <taxon>Eukaryota</taxon>
        <taxon>Metazoa</taxon>
        <taxon>Ecdysozoa</taxon>
        <taxon>Arthropoda</taxon>
        <taxon>Hexapoda</taxon>
        <taxon>Insecta</taxon>
        <taxon>Pterygota</taxon>
        <taxon>Neoptera</taxon>
        <taxon>Paraneoptera</taxon>
        <taxon>Thysanoptera</taxon>
        <taxon>Terebrantia</taxon>
        <taxon>Thripoidea</taxon>
        <taxon>Thripidae</taxon>
        <taxon>Thrips</taxon>
    </lineage>
</organism>
<feature type="domain" description="F-box" evidence="2">
    <location>
        <begin position="91"/>
        <end position="137"/>
    </location>
</feature>
<dbReference type="GeneID" id="117653184"/>
<feature type="region of interest" description="Disordered" evidence="1">
    <location>
        <begin position="377"/>
        <end position="438"/>
    </location>
</feature>
<dbReference type="Proteomes" id="UP000515158">
    <property type="component" value="Unplaced"/>
</dbReference>
<name>A0A6P9AAN9_THRPL</name>
<evidence type="ECO:0000313" key="3">
    <source>
        <dbReference type="Proteomes" id="UP000515158"/>
    </source>
</evidence>
<dbReference type="Gene3D" id="1.20.1280.50">
    <property type="match status" value="1"/>
</dbReference>
<evidence type="ECO:0000259" key="2">
    <source>
        <dbReference type="PROSITE" id="PS50181"/>
    </source>
</evidence>
<dbReference type="RefSeq" id="XP_034254550.1">
    <property type="nucleotide sequence ID" value="XM_034398659.1"/>
</dbReference>
<dbReference type="AlphaFoldDB" id="A0A6P9AAN9"/>
<evidence type="ECO:0000256" key="1">
    <source>
        <dbReference type="SAM" id="MobiDB-lite"/>
    </source>
</evidence>
<gene>
    <name evidence="4" type="primary">LOC117653184</name>
</gene>
<dbReference type="SMART" id="SM00256">
    <property type="entry name" value="FBOX"/>
    <property type="match status" value="1"/>
</dbReference>
<dbReference type="Pfam" id="PF12937">
    <property type="entry name" value="F-box-like"/>
    <property type="match status" value="1"/>
</dbReference>
<feature type="region of interest" description="Disordered" evidence="1">
    <location>
        <begin position="70"/>
        <end position="93"/>
    </location>
</feature>
<reference evidence="4" key="1">
    <citation type="submission" date="2025-08" db="UniProtKB">
        <authorList>
            <consortium name="RefSeq"/>
        </authorList>
    </citation>
    <scope>IDENTIFICATION</scope>
    <source>
        <tissue evidence="4">Total insect</tissue>
    </source>
</reference>
<dbReference type="InterPro" id="IPR001810">
    <property type="entry name" value="F-box_dom"/>
</dbReference>
<dbReference type="SUPFAM" id="SSF81383">
    <property type="entry name" value="F-box domain"/>
    <property type="match status" value="1"/>
</dbReference>
<proteinExistence type="predicted"/>
<dbReference type="InterPro" id="IPR036047">
    <property type="entry name" value="F-box-like_dom_sf"/>
</dbReference>
<dbReference type="PROSITE" id="PS50181">
    <property type="entry name" value="FBOX"/>
    <property type="match status" value="1"/>
</dbReference>
<evidence type="ECO:0000313" key="4">
    <source>
        <dbReference type="RefSeq" id="XP_034254550.1"/>
    </source>
</evidence>
<protein>
    <submittedName>
        <fullName evidence="4">Uncharacterized protein LOC117653184 isoform X4</fullName>
    </submittedName>
</protein>
<accession>A0A6P9AAN9</accession>
<keyword evidence="3" id="KW-1185">Reference proteome</keyword>